<dbReference type="GO" id="GO:1990904">
    <property type="term" value="C:ribonucleoprotein complex"/>
    <property type="evidence" value="ECO:0007669"/>
    <property type="project" value="UniProtKB-KW"/>
</dbReference>
<dbReference type="Proteomes" id="UP001155040">
    <property type="component" value="Unassembled WGS sequence"/>
</dbReference>
<organism evidence="9 14">
    <name type="scientific">Salinibacter ruber</name>
    <dbReference type="NCBI Taxonomy" id="146919"/>
    <lineage>
        <taxon>Bacteria</taxon>
        <taxon>Pseudomonadati</taxon>
        <taxon>Rhodothermota</taxon>
        <taxon>Rhodothermia</taxon>
        <taxon>Rhodothermales</taxon>
        <taxon>Salinibacteraceae</taxon>
        <taxon>Salinibacter</taxon>
    </lineage>
</organism>
<dbReference type="Gene3D" id="1.10.287.310">
    <property type="match status" value="1"/>
</dbReference>
<dbReference type="EMBL" id="JANUBL010000015">
    <property type="protein sequence ID" value="MCS4123034.1"/>
    <property type="molecule type" value="Genomic_DNA"/>
</dbReference>
<dbReference type="NCBIfam" id="TIGR00012">
    <property type="entry name" value="L29"/>
    <property type="match status" value="1"/>
</dbReference>
<dbReference type="EMBL" id="JANTZM010000020">
    <property type="protein sequence ID" value="MCS4159187.1"/>
    <property type="molecule type" value="Genomic_DNA"/>
</dbReference>
<name>A0A840DK47_9BACT</name>
<dbReference type="HAMAP" id="MF_00374">
    <property type="entry name" value="Ribosomal_uL29"/>
    <property type="match status" value="1"/>
</dbReference>
<dbReference type="AlphaFoldDB" id="A0A840DK47"/>
<gene>
    <name evidence="5" type="primary">rpmC</name>
    <name evidence="12" type="ORF">GGP45_003402</name>
    <name evidence="8" type="ORF">GGP61_001616</name>
    <name evidence="7" type="ORF">GGP71_002903</name>
    <name evidence="9" type="ORF">GGP82_003327</name>
    <name evidence="10" type="ORF">GGP83_002435</name>
    <name evidence="13" type="ORF">GGP99_003174</name>
    <name evidence="11" type="ORF">GGQ01_002725</name>
</gene>
<reference evidence="9" key="1">
    <citation type="submission" date="2022-08" db="EMBL/GenBank/DDBJ databases">
        <title>Genomic Encyclopedia of Type Strains, Phase V (KMG-V): Genome sequencing to study the core and pangenomes of soil and plant-associated prokaryotes.</title>
        <authorList>
            <person name="Whitman W."/>
        </authorList>
    </citation>
    <scope>NUCLEOTIDE SEQUENCE</scope>
    <source>
        <strain evidence="7">0</strain>
        <strain evidence="9">SP2016B</strain>
        <strain evidence="10">SP2017</strain>
        <strain evidence="13">SP3002</strain>
        <strain evidence="11">SP3012</strain>
        <strain evidence="12">SP3026</strain>
        <strain evidence="8">SP3049</strain>
    </source>
</reference>
<feature type="coiled-coil region" evidence="6">
    <location>
        <begin position="11"/>
        <end position="67"/>
    </location>
</feature>
<dbReference type="EMBL" id="JANUBF010000022">
    <property type="protein sequence ID" value="MCS4037642.1"/>
    <property type="molecule type" value="Genomic_DNA"/>
</dbReference>
<evidence type="ECO:0000256" key="5">
    <source>
        <dbReference type="HAMAP-Rule" id="MF_00374"/>
    </source>
</evidence>
<dbReference type="Pfam" id="PF00831">
    <property type="entry name" value="Ribosomal_L29"/>
    <property type="match status" value="1"/>
</dbReference>
<dbReference type="Proteomes" id="UP001155010">
    <property type="component" value="Unassembled WGS sequence"/>
</dbReference>
<keyword evidence="6" id="KW-0175">Coiled coil</keyword>
<dbReference type="EMBL" id="JANTYZ010000019">
    <property type="protein sequence ID" value="MCS3866747.1"/>
    <property type="molecule type" value="Genomic_DNA"/>
</dbReference>
<evidence type="ECO:0000256" key="3">
    <source>
        <dbReference type="ARBA" id="ARBA00023274"/>
    </source>
</evidence>
<dbReference type="Proteomes" id="UP001155057">
    <property type="component" value="Unassembled WGS sequence"/>
</dbReference>
<evidence type="ECO:0000256" key="4">
    <source>
        <dbReference type="ARBA" id="ARBA00035204"/>
    </source>
</evidence>
<evidence type="ECO:0000313" key="10">
    <source>
        <dbReference type="EMBL" id="MCS3952468.1"/>
    </source>
</evidence>
<dbReference type="EMBL" id="JANUAE010000005">
    <property type="protein sequence ID" value="MCS3710012.1"/>
    <property type="molecule type" value="Genomic_DNA"/>
</dbReference>
<dbReference type="Proteomes" id="UP001155027">
    <property type="component" value="Unassembled WGS sequence"/>
</dbReference>
<protein>
    <recommendedName>
        <fullName evidence="4 5">Large ribosomal subunit protein uL29</fullName>
    </recommendedName>
</protein>
<evidence type="ECO:0000256" key="6">
    <source>
        <dbReference type="SAM" id="Coils"/>
    </source>
</evidence>
<accession>A0A840DK47</accession>
<evidence type="ECO:0000313" key="9">
    <source>
        <dbReference type="EMBL" id="MCS3866747.1"/>
    </source>
</evidence>
<comment type="similarity">
    <text evidence="1 5">Belongs to the universal ribosomal protein uL29 family.</text>
</comment>
<evidence type="ECO:0000313" key="11">
    <source>
        <dbReference type="EMBL" id="MCS4037642.1"/>
    </source>
</evidence>
<dbReference type="EMBL" id="JANUAU010000011">
    <property type="protein sequence ID" value="MCS3678960.1"/>
    <property type="molecule type" value="Genomic_DNA"/>
</dbReference>
<proteinExistence type="inferred from homology"/>
<sequence length="69" mass="8228">MDADQIRDLSIAEIETRIDEEEEELEELQFQHAIRGRLENPMLLRTKRRLIARLKTIRNEKQAVEEEPA</sequence>
<dbReference type="Proteomes" id="UP001155110">
    <property type="component" value="Unassembled WGS sequence"/>
</dbReference>
<evidence type="ECO:0000313" key="13">
    <source>
        <dbReference type="EMBL" id="MCS4159187.1"/>
    </source>
</evidence>
<dbReference type="RefSeq" id="WP_043552137.1">
    <property type="nucleotide sequence ID" value="NZ_CALTRY010000003.1"/>
</dbReference>
<evidence type="ECO:0000313" key="7">
    <source>
        <dbReference type="EMBL" id="MCS3678960.1"/>
    </source>
</evidence>
<dbReference type="EMBL" id="JANUBB010000009">
    <property type="protein sequence ID" value="MCS3952468.1"/>
    <property type="molecule type" value="Genomic_DNA"/>
</dbReference>
<dbReference type="GO" id="GO:0003735">
    <property type="term" value="F:structural constituent of ribosome"/>
    <property type="evidence" value="ECO:0007669"/>
    <property type="project" value="InterPro"/>
</dbReference>
<dbReference type="GeneID" id="83727972"/>
<dbReference type="Proteomes" id="UP001155034">
    <property type="component" value="Unassembled WGS sequence"/>
</dbReference>
<keyword evidence="2 5" id="KW-0689">Ribosomal protein</keyword>
<evidence type="ECO:0000313" key="12">
    <source>
        <dbReference type="EMBL" id="MCS4123034.1"/>
    </source>
</evidence>
<evidence type="ECO:0000256" key="1">
    <source>
        <dbReference type="ARBA" id="ARBA00009254"/>
    </source>
</evidence>
<dbReference type="InterPro" id="IPR001854">
    <property type="entry name" value="Ribosomal_uL29"/>
</dbReference>
<keyword evidence="3 5" id="KW-0687">Ribonucleoprotein</keyword>
<dbReference type="Proteomes" id="UP001155144">
    <property type="component" value="Unassembled WGS sequence"/>
</dbReference>
<evidence type="ECO:0000313" key="14">
    <source>
        <dbReference type="Proteomes" id="UP001155034"/>
    </source>
</evidence>
<evidence type="ECO:0000256" key="2">
    <source>
        <dbReference type="ARBA" id="ARBA00022980"/>
    </source>
</evidence>
<comment type="caution">
    <text evidence="9">The sequence shown here is derived from an EMBL/GenBank/DDBJ whole genome shotgun (WGS) entry which is preliminary data.</text>
</comment>
<dbReference type="GO" id="GO:0005840">
    <property type="term" value="C:ribosome"/>
    <property type="evidence" value="ECO:0007669"/>
    <property type="project" value="UniProtKB-KW"/>
</dbReference>
<dbReference type="GO" id="GO:0006412">
    <property type="term" value="P:translation"/>
    <property type="evidence" value="ECO:0007669"/>
    <property type="project" value="UniProtKB-UniRule"/>
</dbReference>
<evidence type="ECO:0000313" key="8">
    <source>
        <dbReference type="EMBL" id="MCS3710012.1"/>
    </source>
</evidence>
<dbReference type="InterPro" id="IPR036049">
    <property type="entry name" value="Ribosomal_uL29_sf"/>
</dbReference>
<dbReference type="SUPFAM" id="SSF46561">
    <property type="entry name" value="Ribosomal protein L29 (L29p)"/>
    <property type="match status" value="1"/>
</dbReference>